<dbReference type="Pfam" id="PF07963">
    <property type="entry name" value="N_methyl"/>
    <property type="match status" value="1"/>
</dbReference>
<protein>
    <recommendedName>
        <fullName evidence="2">Type II secretion system protein GspG C-terminal domain-containing protein</fullName>
    </recommendedName>
</protein>
<accession>X1LJT3</accession>
<dbReference type="SUPFAM" id="SSF54523">
    <property type="entry name" value="Pili subunits"/>
    <property type="match status" value="1"/>
</dbReference>
<dbReference type="PANTHER" id="PTHR30093">
    <property type="entry name" value="GENERAL SECRETION PATHWAY PROTEIN G"/>
    <property type="match status" value="1"/>
</dbReference>
<sequence>MKRFFKFRYGEKGFTLIELLVVVAILGVLAAVAVPNIGRFMAKGKEEAGVTELHNVQTAMMAMMADEGITAIGQLISTNASQDMQTFPPDIVGPPHRRHTTIVWSGR</sequence>
<evidence type="ECO:0000313" key="1">
    <source>
        <dbReference type="EMBL" id="GAI06086.1"/>
    </source>
</evidence>
<dbReference type="EMBL" id="BARV01004698">
    <property type="protein sequence ID" value="GAI06086.1"/>
    <property type="molecule type" value="Genomic_DNA"/>
</dbReference>
<dbReference type="AlphaFoldDB" id="X1LJT3"/>
<evidence type="ECO:0008006" key="2">
    <source>
        <dbReference type="Google" id="ProtNLM"/>
    </source>
</evidence>
<organism evidence="1">
    <name type="scientific">marine sediment metagenome</name>
    <dbReference type="NCBI Taxonomy" id="412755"/>
    <lineage>
        <taxon>unclassified sequences</taxon>
        <taxon>metagenomes</taxon>
        <taxon>ecological metagenomes</taxon>
    </lineage>
</organism>
<comment type="caution">
    <text evidence="1">The sequence shown here is derived from an EMBL/GenBank/DDBJ whole genome shotgun (WGS) entry which is preliminary data.</text>
</comment>
<dbReference type="Gene3D" id="3.30.700.10">
    <property type="entry name" value="Glycoprotein, Type 4 Pilin"/>
    <property type="match status" value="1"/>
</dbReference>
<dbReference type="PROSITE" id="PS00409">
    <property type="entry name" value="PROKAR_NTER_METHYL"/>
    <property type="match status" value="1"/>
</dbReference>
<dbReference type="NCBIfam" id="TIGR02532">
    <property type="entry name" value="IV_pilin_GFxxxE"/>
    <property type="match status" value="1"/>
</dbReference>
<dbReference type="InterPro" id="IPR012902">
    <property type="entry name" value="N_methyl_site"/>
</dbReference>
<proteinExistence type="predicted"/>
<name>X1LJT3_9ZZZZ</name>
<dbReference type="InterPro" id="IPR045584">
    <property type="entry name" value="Pilin-like"/>
</dbReference>
<reference evidence="1" key="1">
    <citation type="journal article" date="2014" name="Front. Microbiol.">
        <title>High frequency of phylogenetically diverse reductive dehalogenase-homologous genes in deep subseafloor sedimentary metagenomes.</title>
        <authorList>
            <person name="Kawai M."/>
            <person name="Futagami T."/>
            <person name="Toyoda A."/>
            <person name="Takaki Y."/>
            <person name="Nishi S."/>
            <person name="Hori S."/>
            <person name="Arai W."/>
            <person name="Tsubouchi T."/>
            <person name="Morono Y."/>
            <person name="Uchiyama I."/>
            <person name="Ito T."/>
            <person name="Fujiyama A."/>
            <person name="Inagaki F."/>
            <person name="Takami H."/>
        </authorList>
    </citation>
    <scope>NUCLEOTIDE SEQUENCE</scope>
    <source>
        <strain evidence="1">Expedition CK06-06</strain>
    </source>
</reference>
<gene>
    <name evidence="1" type="ORF">S06H3_10227</name>
</gene>